<dbReference type="SUPFAM" id="SSF53474">
    <property type="entry name" value="alpha/beta-Hydrolases"/>
    <property type="match status" value="1"/>
</dbReference>
<gene>
    <name evidence="4" type="ORF">A6X21_10185</name>
</gene>
<name>A0A1C3E749_9PLAN</name>
<dbReference type="PANTHER" id="PTHR48081:SF33">
    <property type="entry name" value="KYNURENINE FORMAMIDASE"/>
    <property type="match status" value="1"/>
</dbReference>
<dbReference type="InterPro" id="IPR029058">
    <property type="entry name" value="AB_hydrolase_fold"/>
</dbReference>
<accession>A0A1C3E749</accession>
<dbReference type="PANTHER" id="PTHR48081">
    <property type="entry name" value="AB HYDROLASE SUPERFAMILY PROTEIN C4A8.06C"/>
    <property type="match status" value="1"/>
</dbReference>
<dbReference type="EMBL" id="LYDR01000145">
    <property type="protein sequence ID" value="ODA29051.1"/>
    <property type="molecule type" value="Genomic_DNA"/>
</dbReference>
<organism evidence="4 5">
    <name type="scientific">Planctopirus hydrillae</name>
    <dbReference type="NCBI Taxonomy" id="1841610"/>
    <lineage>
        <taxon>Bacteria</taxon>
        <taxon>Pseudomonadati</taxon>
        <taxon>Planctomycetota</taxon>
        <taxon>Planctomycetia</taxon>
        <taxon>Planctomycetales</taxon>
        <taxon>Planctomycetaceae</taxon>
        <taxon>Planctopirus</taxon>
    </lineage>
</organism>
<dbReference type="Gene3D" id="3.40.50.1820">
    <property type="entry name" value="alpha/beta hydrolase"/>
    <property type="match status" value="1"/>
</dbReference>
<dbReference type="AlphaFoldDB" id="A0A1C3E749"/>
<dbReference type="InterPro" id="IPR050300">
    <property type="entry name" value="GDXG_lipolytic_enzyme"/>
</dbReference>
<dbReference type="RefSeq" id="WP_068850552.1">
    <property type="nucleotide sequence ID" value="NZ_LYDR01000145.1"/>
</dbReference>
<keyword evidence="1" id="KW-0378">Hydrolase</keyword>
<proteinExistence type="predicted"/>
<keyword evidence="5" id="KW-1185">Reference proteome</keyword>
<comment type="caution">
    <text evidence="4">The sequence shown here is derived from an EMBL/GenBank/DDBJ whole genome shotgun (WGS) entry which is preliminary data.</text>
</comment>
<feature type="domain" description="BD-FAE-like" evidence="3">
    <location>
        <begin position="51"/>
        <end position="153"/>
    </location>
</feature>
<evidence type="ECO:0000259" key="3">
    <source>
        <dbReference type="Pfam" id="PF20434"/>
    </source>
</evidence>
<dbReference type="OrthoDB" id="265201at2"/>
<sequence length="294" mass="32077">MKSVACSILTAFFVWGSLFCLPPHKAHAVDPQPVMDVPYREKMRNERTTLDVYPGPTANAPVVVWVHGGGWEIGSKTPGAREKADFLFKQGWGMVSINYRMHPEVKWSEMASDVAHAIAWVVSANRPEIKSPSSIVLMGHSAGAHLAALVATDPRYLKAAGVQLNRLSGVILLDGAGYDIPEQIRIARLPRMKEMYEKIFSADEATQKQASPTLAVQKGIGIPPFLILYVASRADSRQQAMKLQEALKRADITASVEGLAGKNHATINRELPIEGDSGGVLVRKFLSELSPSKN</sequence>
<evidence type="ECO:0000313" key="5">
    <source>
        <dbReference type="Proteomes" id="UP000094828"/>
    </source>
</evidence>
<feature type="chain" id="PRO_5008672843" description="BD-FAE-like domain-containing protein" evidence="2">
    <location>
        <begin position="29"/>
        <end position="294"/>
    </location>
</feature>
<feature type="signal peptide" evidence="2">
    <location>
        <begin position="1"/>
        <end position="28"/>
    </location>
</feature>
<dbReference type="Proteomes" id="UP000094828">
    <property type="component" value="Unassembled WGS sequence"/>
</dbReference>
<protein>
    <recommendedName>
        <fullName evidence="3">BD-FAE-like domain-containing protein</fullName>
    </recommendedName>
</protein>
<evidence type="ECO:0000313" key="4">
    <source>
        <dbReference type="EMBL" id="ODA29051.1"/>
    </source>
</evidence>
<dbReference type="InterPro" id="IPR049492">
    <property type="entry name" value="BD-FAE-like_dom"/>
</dbReference>
<evidence type="ECO:0000256" key="1">
    <source>
        <dbReference type="ARBA" id="ARBA00022801"/>
    </source>
</evidence>
<dbReference type="GO" id="GO:0016787">
    <property type="term" value="F:hydrolase activity"/>
    <property type="evidence" value="ECO:0007669"/>
    <property type="project" value="UniProtKB-KW"/>
</dbReference>
<evidence type="ECO:0000256" key="2">
    <source>
        <dbReference type="SAM" id="SignalP"/>
    </source>
</evidence>
<dbReference type="Pfam" id="PF20434">
    <property type="entry name" value="BD-FAE"/>
    <property type="match status" value="1"/>
</dbReference>
<reference evidence="4 5" key="1">
    <citation type="submission" date="2016-05" db="EMBL/GenBank/DDBJ databases">
        <title>Genomic and physiological characterization of Planctopirus sp. isolated from fresh water lake.</title>
        <authorList>
            <person name="Subhash Y."/>
            <person name="Ramana C."/>
        </authorList>
    </citation>
    <scope>NUCLEOTIDE SEQUENCE [LARGE SCALE GENOMIC DNA]</scope>
    <source>
        <strain evidence="4 5">JC280</strain>
    </source>
</reference>
<keyword evidence="2" id="KW-0732">Signal</keyword>
<dbReference type="STRING" id="1841610.A6X21_10185"/>